<feature type="region of interest" description="Disordered" evidence="1">
    <location>
        <begin position="596"/>
        <end position="672"/>
    </location>
</feature>
<comment type="caution">
    <text evidence="2">The sequence shown here is derived from an EMBL/GenBank/DDBJ whole genome shotgun (WGS) entry which is preliminary data.</text>
</comment>
<dbReference type="STRING" id="3775.A0A1Q3BQJ7"/>
<keyword evidence="3" id="KW-1185">Reference proteome</keyword>
<dbReference type="FunCoup" id="A0A1Q3BQJ7">
    <property type="interactions" value="575"/>
</dbReference>
<feature type="compositionally biased region" description="Acidic residues" evidence="1">
    <location>
        <begin position="398"/>
        <end position="409"/>
    </location>
</feature>
<feature type="compositionally biased region" description="Acidic residues" evidence="1">
    <location>
        <begin position="472"/>
        <end position="482"/>
    </location>
</feature>
<protein>
    <submittedName>
        <fullName evidence="2">Uncharacterized protein</fullName>
    </submittedName>
</protein>
<feature type="region of interest" description="Disordered" evidence="1">
    <location>
        <begin position="462"/>
        <end position="482"/>
    </location>
</feature>
<gene>
    <name evidence="2" type="ORF">CFOL_v3_13778</name>
</gene>
<dbReference type="AlphaFoldDB" id="A0A1Q3BQJ7"/>
<organism evidence="2 3">
    <name type="scientific">Cephalotus follicularis</name>
    <name type="common">Albany pitcher plant</name>
    <dbReference type="NCBI Taxonomy" id="3775"/>
    <lineage>
        <taxon>Eukaryota</taxon>
        <taxon>Viridiplantae</taxon>
        <taxon>Streptophyta</taxon>
        <taxon>Embryophyta</taxon>
        <taxon>Tracheophyta</taxon>
        <taxon>Spermatophyta</taxon>
        <taxon>Magnoliopsida</taxon>
        <taxon>eudicotyledons</taxon>
        <taxon>Gunneridae</taxon>
        <taxon>Pentapetalae</taxon>
        <taxon>rosids</taxon>
        <taxon>fabids</taxon>
        <taxon>Oxalidales</taxon>
        <taxon>Cephalotaceae</taxon>
        <taxon>Cephalotus</taxon>
    </lineage>
</organism>
<feature type="compositionally biased region" description="Basic and acidic residues" evidence="1">
    <location>
        <begin position="131"/>
        <end position="143"/>
    </location>
</feature>
<evidence type="ECO:0000313" key="3">
    <source>
        <dbReference type="Proteomes" id="UP000187406"/>
    </source>
</evidence>
<accession>A0A1Q3BQJ7</accession>
<dbReference type="PANTHER" id="PTHR36005">
    <property type="entry name" value="DNA LIGASE-LIKE PROTEIN"/>
    <property type="match status" value="1"/>
</dbReference>
<feature type="region of interest" description="Disordered" evidence="1">
    <location>
        <begin position="38"/>
        <end position="59"/>
    </location>
</feature>
<feature type="compositionally biased region" description="Basic and acidic residues" evidence="1">
    <location>
        <begin position="351"/>
        <end position="363"/>
    </location>
</feature>
<reference evidence="3" key="1">
    <citation type="submission" date="2016-04" db="EMBL/GenBank/DDBJ databases">
        <title>Cephalotus genome sequencing.</title>
        <authorList>
            <person name="Fukushima K."/>
            <person name="Hasebe M."/>
            <person name="Fang X."/>
        </authorList>
    </citation>
    <scope>NUCLEOTIDE SEQUENCE [LARGE SCALE GENOMIC DNA]</scope>
    <source>
        <strain evidence="3">cv. St1</strain>
    </source>
</reference>
<evidence type="ECO:0000256" key="1">
    <source>
        <dbReference type="SAM" id="MobiDB-lite"/>
    </source>
</evidence>
<feature type="compositionally biased region" description="Basic and acidic residues" evidence="1">
    <location>
        <begin position="91"/>
        <end position="123"/>
    </location>
</feature>
<dbReference type="EMBL" id="BDDD01000794">
    <property type="protein sequence ID" value="GAV70280.1"/>
    <property type="molecule type" value="Genomic_DNA"/>
</dbReference>
<feature type="compositionally biased region" description="Low complexity" evidence="1">
    <location>
        <begin position="324"/>
        <end position="338"/>
    </location>
</feature>
<feature type="region of interest" description="Disordered" evidence="1">
    <location>
        <begin position="89"/>
        <end position="157"/>
    </location>
</feature>
<evidence type="ECO:0000313" key="2">
    <source>
        <dbReference type="EMBL" id="GAV70280.1"/>
    </source>
</evidence>
<feature type="region of interest" description="Disordered" evidence="1">
    <location>
        <begin position="300"/>
        <end position="409"/>
    </location>
</feature>
<proteinExistence type="predicted"/>
<feature type="compositionally biased region" description="Acidic residues" evidence="1">
    <location>
        <begin position="379"/>
        <end position="390"/>
    </location>
</feature>
<dbReference type="InParanoid" id="A0A1Q3BQJ7"/>
<dbReference type="Proteomes" id="UP000187406">
    <property type="component" value="Unassembled WGS sequence"/>
</dbReference>
<dbReference type="OrthoDB" id="1919305at2759"/>
<feature type="compositionally biased region" description="Basic and acidic residues" evidence="1">
    <location>
        <begin position="614"/>
        <end position="626"/>
    </location>
</feature>
<sequence length="723" mass="81288">MESDDDFDLFSVTEEAASSAAHEGKLKRLIKKAKTIQVDSPNYDTDKSVEEPNWGSRSKLVEDIEPESGFGNLGAKRVLEFDSLEINGVETENREMQEEIKDLGSEKSERKRRSFDKDEEIKEKKKKKKKNEKDNGVDSDCKTHKSTVCNKRRGAKERKNQLMQLHVESQRLLRETGHATFKPLPLVQKPISSILEKIRQRKQEIFRKSVSLSIASSINDDEFYMDLEPRNAPIEEMEDFTAAKAVSDETIAHPTDVENNIDVSCADVSTETKTQSSHESIPSLMDLNPISKQAFRAPVDDTQTSYSKDSFPDDTPSSPLEEVLAPSLLALNLKLDSAPPEDISSDEENNDKENMDPHLHRSVDLSSSPNGDPVKAFVDDEAAEEDDSDNDLFRFQDKDEDEDDEDDEECNNMIATGFEEKPTDVEKRNELHQKWLEQQDDDGTEKLLQRLKCGLKQTGTALIDEKDGEGKEENEESDDEAAQDLVTANVVRTNLRKAKQMISQMFTDLNDAYVSSDDEETETRQVKQCLSEKAHVQSKHLSIAKDEQSSNVLIKKINVAPDPKKKAKASSFLNMSLIVGNKHASSKSSFLGRGLHHSLPSSHKHGSSKGRSFIFERDDSRSRSEIPEAEDSLNMMQREKQSTRTASAKFSSNSQVKSTTEDTKSTAEMNSGTSLHEILRRSSRQSIHCTQDSVICHNESVFAAFKLEKKPIKKEPGIPIRTG</sequence>
<name>A0A1Q3BQJ7_CEPFO</name>
<feature type="compositionally biased region" description="Polar residues" evidence="1">
    <location>
        <begin position="643"/>
        <end position="658"/>
    </location>
</feature>
<dbReference type="PANTHER" id="PTHR36005:SF1">
    <property type="entry name" value="DNA LIGASE-LIKE PROTEIN"/>
    <property type="match status" value="1"/>
</dbReference>